<keyword evidence="2" id="KW-1185">Reference proteome</keyword>
<protein>
    <submittedName>
        <fullName evidence="1">Uncharacterized protein</fullName>
    </submittedName>
</protein>
<name>A0AAE0FTY5_9CHLO</name>
<proteinExistence type="predicted"/>
<organism evidence="1 2">
    <name type="scientific">Cymbomonas tetramitiformis</name>
    <dbReference type="NCBI Taxonomy" id="36881"/>
    <lineage>
        <taxon>Eukaryota</taxon>
        <taxon>Viridiplantae</taxon>
        <taxon>Chlorophyta</taxon>
        <taxon>Pyramimonadophyceae</taxon>
        <taxon>Pyramimonadales</taxon>
        <taxon>Pyramimonadaceae</taxon>
        <taxon>Cymbomonas</taxon>
    </lineage>
</organism>
<reference evidence="1 2" key="1">
    <citation type="journal article" date="2015" name="Genome Biol. Evol.">
        <title>Comparative Genomics of a Bacterivorous Green Alga Reveals Evolutionary Causalities and Consequences of Phago-Mixotrophic Mode of Nutrition.</title>
        <authorList>
            <person name="Burns J.A."/>
            <person name="Paasch A."/>
            <person name="Narechania A."/>
            <person name="Kim E."/>
        </authorList>
    </citation>
    <scope>NUCLEOTIDE SEQUENCE [LARGE SCALE GENOMIC DNA]</scope>
    <source>
        <strain evidence="1 2">PLY_AMNH</strain>
    </source>
</reference>
<evidence type="ECO:0000313" key="2">
    <source>
        <dbReference type="Proteomes" id="UP001190700"/>
    </source>
</evidence>
<dbReference type="AlphaFoldDB" id="A0AAE0FTY5"/>
<comment type="caution">
    <text evidence="1">The sequence shown here is derived from an EMBL/GenBank/DDBJ whole genome shotgun (WGS) entry which is preliminary data.</text>
</comment>
<dbReference type="Proteomes" id="UP001190700">
    <property type="component" value="Unassembled WGS sequence"/>
</dbReference>
<sequence>MAKKPLLASLDPVFYDKVLTPLRLDVELAKVDLEDIYDAHALEVWESQHGGQVMESFTAVTREVDVMADRLAASPPILSMTWP</sequence>
<accession>A0AAE0FTY5</accession>
<dbReference type="EMBL" id="LGRX02014094">
    <property type="protein sequence ID" value="KAK3265161.1"/>
    <property type="molecule type" value="Genomic_DNA"/>
</dbReference>
<gene>
    <name evidence="1" type="ORF">CYMTET_26139</name>
</gene>
<evidence type="ECO:0000313" key="1">
    <source>
        <dbReference type="EMBL" id="KAK3265161.1"/>
    </source>
</evidence>